<feature type="domain" description="Glycosyl transferase family 1" evidence="3">
    <location>
        <begin position="182"/>
        <end position="338"/>
    </location>
</feature>
<dbReference type="Pfam" id="PF00534">
    <property type="entry name" value="Glycos_transf_1"/>
    <property type="match status" value="1"/>
</dbReference>
<keyword evidence="2 5" id="KW-0808">Transferase</keyword>
<evidence type="ECO:0000313" key="5">
    <source>
        <dbReference type="EMBL" id="MFC6998147.1"/>
    </source>
</evidence>
<dbReference type="PANTHER" id="PTHR12526">
    <property type="entry name" value="GLYCOSYLTRANSFERASE"/>
    <property type="match status" value="1"/>
</dbReference>
<comment type="caution">
    <text evidence="5">The sequence shown here is derived from an EMBL/GenBank/DDBJ whole genome shotgun (WGS) entry which is preliminary data.</text>
</comment>
<organism evidence="5 6">
    <name type="scientific">Rufibacter roseus</name>
    <dbReference type="NCBI Taxonomy" id="1567108"/>
    <lineage>
        <taxon>Bacteria</taxon>
        <taxon>Pseudomonadati</taxon>
        <taxon>Bacteroidota</taxon>
        <taxon>Cytophagia</taxon>
        <taxon>Cytophagales</taxon>
        <taxon>Hymenobacteraceae</taxon>
        <taxon>Rufibacter</taxon>
    </lineage>
</organism>
<dbReference type="Gene3D" id="3.40.50.2000">
    <property type="entry name" value="Glycogen Phosphorylase B"/>
    <property type="match status" value="2"/>
</dbReference>
<evidence type="ECO:0000259" key="4">
    <source>
        <dbReference type="Pfam" id="PF13439"/>
    </source>
</evidence>
<dbReference type="InterPro" id="IPR028098">
    <property type="entry name" value="Glyco_trans_4-like_N"/>
</dbReference>
<evidence type="ECO:0000256" key="1">
    <source>
        <dbReference type="ARBA" id="ARBA00022676"/>
    </source>
</evidence>
<dbReference type="Pfam" id="PF13439">
    <property type="entry name" value="Glyco_transf_4"/>
    <property type="match status" value="1"/>
</dbReference>
<sequence>MGKSIVFTVTTDLNHDQRMQRIAGTLANAGFSVTLVGRELPQSLPLKPANFKQHRISCIFLKGPLFYLEYNLRLIFWFLFQKFDIYGTVDADTALAGIITNFWRRKPLVFDAHELFPEMPEVTHRTWVKKVWAWLEEKAFQRSDVAYTVSGSLVHYFQKKYRAPVHLIRNMPFRKPFTPSAPPSTPYYIYQGALNVGRGLENAIAAMASVPAQLMICGDGPLADVLRQQVQDAGLQNKIIFKGNVAPDELSTLTASAYAGLMLLDNQGLSYYYSLANKFFDYVQAGIPQICVPFPEYQRLNEEHEVAVLTNNTVEEVRNALLMLLNEQQTYTRLTQNTLKAREQWNWEQEGPRLVQLYNSL</sequence>
<evidence type="ECO:0000259" key="3">
    <source>
        <dbReference type="Pfam" id="PF00534"/>
    </source>
</evidence>
<dbReference type="SUPFAM" id="SSF53756">
    <property type="entry name" value="UDP-Glycosyltransferase/glycogen phosphorylase"/>
    <property type="match status" value="1"/>
</dbReference>
<reference evidence="6" key="1">
    <citation type="journal article" date="2019" name="Int. J. Syst. Evol. Microbiol.">
        <title>The Global Catalogue of Microorganisms (GCM) 10K type strain sequencing project: providing services to taxonomists for standard genome sequencing and annotation.</title>
        <authorList>
            <consortium name="The Broad Institute Genomics Platform"/>
            <consortium name="The Broad Institute Genome Sequencing Center for Infectious Disease"/>
            <person name="Wu L."/>
            <person name="Ma J."/>
        </authorList>
    </citation>
    <scope>NUCLEOTIDE SEQUENCE [LARGE SCALE GENOMIC DNA]</scope>
    <source>
        <strain evidence="6">CGMCC 4.7393</strain>
    </source>
</reference>
<proteinExistence type="predicted"/>
<evidence type="ECO:0000256" key="2">
    <source>
        <dbReference type="ARBA" id="ARBA00022679"/>
    </source>
</evidence>
<dbReference type="RefSeq" id="WP_082883023.1">
    <property type="nucleotide sequence ID" value="NZ_JBHSYQ010000004.1"/>
</dbReference>
<evidence type="ECO:0000313" key="6">
    <source>
        <dbReference type="Proteomes" id="UP001596405"/>
    </source>
</evidence>
<keyword evidence="1 5" id="KW-0328">Glycosyltransferase</keyword>
<dbReference type="PANTHER" id="PTHR12526:SF629">
    <property type="entry name" value="TEICHURONIC ACID BIOSYNTHESIS GLYCOSYLTRANSFERASE TUAH-RELATED"/>
    <property type="match status" value="1"/>
</dbReference>
<dbReference type="Proteomes" id="UP001596405">
    <property type="component" value="Unassembled WGS sequence"/>
</dbReference>
<dbReference type="EC" id="2.4.-.-" evidence="5"/>
<dbReference type="InterPro" id="IPR001296">
    <property type="entry name" value="Glyco_trans_1"/>
</dbReference>
<dbReference type="EMBL" id="JBHSYQ010000004">
    <property type="protein sequence ID" value="MFC6998147.1"/>
    <property type="molecule type" value="Genomic_DNA"/>
</dbReference>
<keyword evidence="6" id="KW-1185">Reference proteome</keyword>
<name>A0ABW2DJT9_9BACT</name>
<protein>
    <submittedName>
        <fullName evidence="5">Glycosyltransferase</fullName>
        <ecNumber evidence="5">2.4.-.-</ecNumber>
    </submittedName>
</protein>
<feature type="domain" description="Glycosyltransferase subfamily 4-like N-terminal" evidence="4">
    <location>
        <begin position="20"/>
        <end position="170"/>
    </location>
</feature>
<accession>A0ABW2DJT9</accession>
<gene>
    <name evidence="5" type="ORF">ACFQHR_10960</name>
</gene>
<dbReference type="GO" id="GO:0016757">
    <property type="term" value="F:glycosyltransferase activity"/>
    <property type="evidence" value="ECO:0007669"/>
    <property type="project" value="UniProtKB-KW"/>
</dbReference>